<dbReference type="InterPro" id="IPR036390">
    <property type="entry name" value="WH_DNA-bd_sf"/>
</dbReference>
<evidence type="ECO:0000313" key="9">
    <source>
        <dbReference type="EMBL" id="MBD7945394.1"/>
    </source>
</evidence>
<keyword evidence="4" id="KW-0804">Transcription</keyword>
<evidence type="ECO:0000256" key="5">
    <source>
        <dbReference type="ARBA" id="ARBA00046337"/>
    </source>
</evidence>
<keyword evidence="3" id="KW-0238">DNA-binding</keyword>
<comment type="subcellular location">
    <subcellularLocation>
        <location evidence="1">Cytoplasm</location>
    </subcellularLocation>
</comment>
<organism evidence="9 10">
    <name type="scientific">Psychrobacillus faecigallinarum</name>
    <dbReference type="NCBI Taxonomy" id="2762235"/>
    <lineage>
        <taxon>Bacteria</taxon>
        <taxon>Bacillati</taxon>
        <taxon>Bacillota</taxon>
        <taxon>Bacilli</taxon>
        <taxon>Bacillales</taxon>
        <taxon>Bacillaceae</taxon>
        <taxon>Psychrobacillus</taxon>
    </lineage>
</organism>
<sequence>MGKEKPSKLEQQLCFEVYKASSNFAKLYAKTLEPYQLTFPQYLVLLALWEEDHLQSKDIGNRLELGIGTLNPIINRMMERGWLEKKQSMEDKRASIISLTEKAKNAEKEIELSIIKKITSCNILDVNAITLMSQLKELNAFLSKMEE</sequence>
<dbReference type="InterPro" id="IPR036388">
    <property type="entry name" value="WH-like_DNA-bd_sf"/>
</dbReference>
<dbReference type="RefSeq" id="WP_154312127.1">
    <property type="nucleotide sequence ID" value="NZ_JACSQO010000008.1"/>
</dbReference>
<accession>A0ABR8RC89</accession>
<comment type="similarity">
    <text evidence="5">Belongs to the SarZ family.</text>
</comment>
<dbReference type="Pfam" id="PF22381">
    <property type="entry name" value="Staph_reg_Sar_Rot"/>
    <property type="match status" value="1"/>
</dbReference>
<dbReference type="SUPFAM" id="SSF46785">
    <property type="entry name" value="Winged helix' DNA-binding domain"/>
    <property type="match status" value="1"/>
</dbReference>
<gene>
    <name evidence="9" type="ORF">H9650_14805</name>
</gene>
<evidence type="ECO:0000256" key="3">
    <source>
        <dbReference type="ARBA" id="ARBA00023125"/>
    </source>
</evidence>
<dbReference type="InterPro" id="IPR000835">
    <property type="entry name" value="HTH_MarR-typ"/>
</dbReference>
<protein>
    <recommendedName>
        <fullName evidence="6">HTH-type transcriptional regulator SarZ</fullName>
    </recommendedName>
    <alternativeName>
        <fullName evidence="7">Staphylococcal accessory regulator Z</fullName>
    </alternativeName>
</protein>
<comment type="caution">
    <text evidence="9">The sequence shown here is derived from an EMBL/GenBank/DDBJ whole genome shotgun (WGS) entry which is preliminary data.</text>
</comment>
<proteinExistence type="inferred from homology"/>
<dbReference type="Proteomes" id="UP000640786">
    <property type="component" value="Unassembled WGS sequence"/>
</dbReference>
<feature type="domain" description="HTH marR-type" evidence="8">
    <location>
        <begin position="10"/>
        <end position="147"/>
    </location>
</feature>
<keyword evidence="2" id="KW-0805">Transcription regulation</keyword>
<dbReference type="PROSITE" id="PS50995">
    <property type="entry name" value="HTH_MARR_2"/>
    <property type="match status" value="1"/>
</dbReference>
<dbReference type="InterPro" id="IPR055166">
    <property type="entry name" value="Transc_reg_Sar_Rot_HTH"/>
</dbReference>
<evidence type="ECO:0000259" key="8">
    <source>
        <dbReference type="PROSITE" id="PS50995"/>
    </source>
</evidence>
<name>A0ABR8RC89_9BACI</name>
<dbReference type="SMART" id="SM00347">
    <property type="entry name" value="HTH_MARR"/>
    <property type="match status" value="1"/>
</dbReference>
<dbReference type="PANTHER" id="PTHR42756:SF1">
    <property type="entry name" value="TRANSCRIPTIONAL REPRESSOR OF EMRAB OPERON"/>
    <property type="match status" value="1"/>
</dbReference>
<reference evidence="9 10" key="1">
    <citation type="submission" date="2020-08" db="EMBL/GenBank/DDBJ databases">
        <title>A Genomic Blueprint of the Chicken Gut Microbiome.</title>
        <authorList>
            <person name="Gilroy R."/>
            <person name="Ravi A."/>
            <person name="Getino M."/>
            <person name="Pursley I."/>
            <person name="Horton D.L."/>
            <person name="Alikhan N.-F."/>
            <person name="Baker D."/>
            <person name="Gharbi K."/>
            <person name="Hall N."/>
            <person name="Watson M."/>
            <person name="Adriaenssens E.M."/>
            <person name="Foster-Nyarko E."/>
            <person name="Jarju S."/>
            <person name="Secka A."/>
            <person name="Antonio M."/>
            <person name="Oren A."/>
            <person name="Chaudhuri R."/>
            <person name="La Ragione R.M."/>
            <person name="Hildebrand F."/>
            <person name="Pallen M.J."/>
        </authorList>
    </citation>
    <scope>NUCLEOTIDE SEQUENCE [LARGE SCALE GENOMIC DNA]</scope>
    <source>
        <strain evidence="9 10">Sa2BUA9</strain>
    </source>
</reference>
<evidence type="ECO:0000256" key="4">
    <source>
        <dbReference type="ARBA" id="ARBA00023163"/>
    </source>
</evidence>
<evidence type="ECO:0000256" key="7">
    <source>
        <dbReference type="ARBA" id="ARBA00047207"/>
    </source>
</evidence>
<dbReference type="Gene3D" id="1.10.10.10">
    <property type="entry name" value="Winged helix-like DNA-binding domain superfamily/Winged helix DNA-binding domain"/>
    <property type="match status" value="1"/>
</dbReference>
<dbReference type="EMBL" id="JACSQO010000008">
    <property type="protein sequence ID" value="MBD7945394.1"/>
    <property type="molecule type" value="Genomic_DNA"/>
</dbReference>
<evidence type="ECO:0000256" key="6">
    <source>
        <dbReference type="ARBA" id="ARBA00047188"/>
    </source>
</evidence>
<keyword evidence="10" id="KW-1185">Reference proteome</keyword>
<evidence type="ECO:0000256" key="1">
    <source>
        <dbReference type="ARBA" id="ARBA00004496"/>
    </source>
</evidence>
<evidence type="ECO:0000313" key="10">
    <source>
        <dbReference type="Proteomes" id="UP000640786"/>
    </source>
</evidence>
<evidence type="ECO:0000256" key="2">
    <source>
        <dbReference type="ARBA" id="ARBA00023015"/>
    </source>
</evidence>
<dbReference type="PANTHER" id="PTHR42756">
    <property type="entry name" value="TRANSCRIPTIONAL REGULATOR, MARR"/>
    <property type="match status" value="1"/>
</dbReference>